<keyword evidence="2" id="KW-1185">Reference proteome</keyword>
<reference evidence="1 2" key="1">
    <citation type="submission" date="2016-10" db="EMBL/GenBank/DDBJ databases">
        <authorList>
            <person name="de Groot N.N."/>
        </authorList>
    </citation>
    <scope>NUCLEOTIDE SEQUENCE [LARGE SCALE GENOMIC DNA]</scope>
    <source>
        <strain evidence="1 2">CGMCC 1.7059</strain>
    </source>
</reference>
<dbReference type="OrthoDB" id="6369342at2"/>
<accession>A0A1H2PXJ8</accession>
<dbReference type="AlphaFoldDB" id="A0A1H2PXJ8"/>
<evidence type="ECO:0000313" key="2">
    <source>
        <dbReference type="Proteomes" id="UP000199675"/>
    </source>
</evidence>
<name>A0A1H2PXJ8_9GAMM</name>
<protein>
    <submittedName>
        <fullName evidence="1">Uncharacterized protein</fullName>
    </submittedName>
</protein>
<dbReference type="RefSeq" id="WP_091810904.1">
    <property type="nucleotide sequence ID" value="NZ_FNNE01000001.1"/>
</dbReference>
<organism evidence="1 2">
    <name type="scientific">Marinobacter mobilis</name>
    <dbReference type="NCBI Taxonomy" id="488533"/>
    <lineage>
        <taxon>Bacteria</taxon>
        <taxon>Pseudomonadati</taxon>
        <taxon>Pseudomonadota</taxon>
        <taxon>Gammaproteobacteria</taxon>
        <taxon>Pseudomonadales</taxon>
        <taxon>Marinobacteraceae</taxon>
        <taxon>Marinobacter</taxon>
    </lineage>
</organism>
<proteinExistence type="predicted"/>
<sequence length="91" mass="9928">MTEKQQANRDWWLGVGHMVSHGLAEGAIKAQRVHLSIADETFNILARNPVTGPVSEQVRSVHHGVSRLCYGTVSLVSDGLARLSQQALPKD</sequence>
<dbReference type="EMBL" id="FNNE01000001">
    <property type="protein sequence ID" value="SDV99600.1"/>
    <property type="molecule type" value="Genomic_DNA"/>
</dbReference>
<dbReference type="STRING" id="488533.SAMN04487960_10110"/>
<gene>
    <name evidence="1" type="ORF">SAMN04487960_10110</name>
</gene>
<dbReference type="Proteomes" id="UP000199675">
    <property type="component" value="Unassembled WGS sequence"/>
</dbReference>
<evidence type="ECO:0000313" key="1">
    <source>
        <dbReference type="EMBL" id="SDV99600.1"/>
    </source>
</evidence>